<dbReference type="CDD" id="cd00209">
    <property type="entry name" value="DHFR"/>
    <property type="match status" value="1"/>
</dbReference>
<dbReference type="PROSITE" id="PS00075">
    <property type="entry name" value="DHFR_1"/>
    <property type="match status" value="1"/>
</dbReference>
<dbReference type="RefSeq" id="WP_322186090.1">
    <property type="nucleotide sequence ID" value="NZ_JAXLPB010000002.1"/>
</dbReference>
<comment type="pathway">
    <text evidence="1 8">Cofactor biosynthesis; tetrahydrofolate biosynthesis; 5,6,7,8-tetrahydrofolate from 7,8-dihydrofolate: step 1/1.</text>
</comment>
<dbReference type="SUPFAM" id="SSF53597">
    <property type="entry name" value="Dihydrofolate reductase-like"/>
    <property type="match status" value="1"/>
</dbReference>
<dbReference type="InterPro" id="IPR001796">
    <property type="entry name" value="DHFR_dom"/>
</dbReference>
<feature type="domain" description="DHFR" evidence="10">
    <location>
        <begin position="6"/>
        <end position="170"/>
    </location>
</feature>
<dbReference type="EC" id="1.5.1.3" evidence="3 8"/>
<evidence type="ECO:0000256" key="2">
    <source>
        <dbReference type="ARBA" id="ARBA00009539"/>
    </source>
</evidence>
<evidence type="ECO:0000313" key="12">
    <source>
        <dbReference type="Proteomes" id="UP001294412"/>
    </source>
</evidence>
<dbReference type="Pfam" id="PF00186">
    <property type="entry name" value="DHFR_1"/>
    <property type="match status" value="1"/>
</dbReference>
<evidence type="ECO:0000256" key="1">
    <source>
        <dbReference type="ARBA" id="ARBA00004903"/>
    </source>
</evidence>
<keyword evidence="4 8" id="KW-0554">One-carbon metabolism</keyword>
<keyword evidence="5 8" id="KW-0521">NADP</keyword>
<evidence type="ECO:0000256" key="4">
    <source>
        <dbReference type="ARBA" id="ARBA00022563"/>
    </source>
</evidence>
<comment type="caution">
    <text evidence="11">The sequence shown here is derived from an EMBL/GenBank/DDBJ whole genome shotgun (WGS) entry which is preliminary data.</text>
</comment>
<dbReference type="PANTHER" id="PTHR48069:SF3">
    <property type="entry name" value="DIHYDROFOLATE REDUCTASE"/>
    <property type="match status" value="1"/>
</dbReference>
<evidence type="ECO:0000259" key="10">
    <source>
        <dbReference type="PROSITE" id="PS51330"/>
    </source>
</evidence>
<name>A0ABU5I076_9HYPH</name>
<keyword evidence="12" id="KW-1185">Reference proteome</keyword>
<dbReference type="PANTHER" id="PTHR48069">
    <property type="entry name" value="DIHYDROFOLATE REDUCTASE"/>
    <property type="match status" value="1"/>
</dbReference>
<evidence type="ECO:0000256" key="3">
    <source>
        <dbReference type="ARBA" id="ARBA00012856"/>
    </source>
</evidence>
<sequence length="177" mass="19354">MIGPCRLIAVVAAAKNAVIGADGVMPWSIPSDLKRYRQLTMGKPMIMGRKTLDSIGRVLDGRDSIVLTRAGPLAIDGAIAAHDPRTALALAADRARARGTEEITLVGGAEIYRLFWDRIDRIALTEIDAEPEGDAFFPPIEEARFECLSVGPWERGEKDSAATRFKCYARRTPSEQD</sequence>
<dbReference type="EMBL" id="JAXLPB010000002">
    <property type="protein sequence ID" value="MDY8108611.1"/>
    <property type="molecule type" value="Genomic_DNA"/>
</dbReference>
<proteinExistence type="inferred from homology"/>
<evidence type="ECO:0000256" key="8">
    <source>
        <dbReference type="PIRNR" id="PIRNR000194"/>
    </source>
</evidence>
<comment type="catalytic activity">
    <reaction evidence="8">
        <text>(6S)-5,6,7,8-tetrahydrofolate + NADP(+) = 7,8-dihydrofolate + NADPH + H(+)</text>
        <dbReference type="Rhea" id="RHEA:15009"/>
        <dbReference type="ChEBI" id="CHEBI:15378"/>
        <dbReference type="ChEBI" id="CHEBI:57451"/>
        <dbReference type="ChEBI" id="CHEBI:57453"/>
        <dbReference type="ChEBI" id="CHEBI:57783"/>
        <dbReference type="ChEBI" id="CHEBI:58349"/>
        <dbReference type="EC" id="1.5.1.3"/>
    </reaction>
</comment>
<organism evidence="11 12">
    <name type="scientific">Fulvimarina uroteuthidis</name>
    <dbReference type="NCBI Taxonomy" id="3098149"/>
    <lineage>
        <taxon>Bacteria</taxon>
        <taxon>Pseudomonadati</taxon>
        <taxon>Pseudomonadota</taxon>
        <taxon>Alphaproteobacteria</taxon>
        <taxon>Hyphomicrobiales</taxon>
        <taxon>Aurantimonadaceae</taxon>
        <taxon>Fulvimarina</taxon>
    </lineage>
</organism>
<evidence type="ECO:0000256" key="9">
    <source>
        <dbReference type="RuleBase" id="RU004474"/>
    </source>
</evidence>
<evidence type="ECO:0000313" key="11">
    <source>
        <dbReference type="EMBL" id="MDY8108611.1"/>
    </source>
</evidence>
<evidence type="ECO:0000256" key="5">
    <source>
        <dbReference type="ARBA" id="ARBA00022857"/>
    </source>
</evidence>
<protein>
    <recommendedName>
        <fullName evidence="3 8">Dihydrofolate reductase</fullName>
        <ecNumber evidence="3 8">1.5.1.3</ecNumber>
    </recommendedName>
</protein>
<keyword evidence="6 8" id="KW-0560">Oxidoreductase</keyword>
<dbReference type="Proteomes" id="UP001294412">
    <property type="component" value="Unassembled WGS sequence"/>
</dbReference>
<dbReference type="GO" id="GO:0004146">
    <property type="term" value="F:dihydrofolate reductase activity"/>
    <property type="evidence" value="ECO:0007669"/>
    <property type="project" value="UniProtKB-EC"/>
</dbReference>
<dbReference type="InterPro" id="IPR012259">
    <property type="entry name" value="DHFR"/>
</dbReference>
<dbReference type="Gene3D" id="3.40.430.10">
    <property type="entry name" value="Dihydrofolate Reductase, subunit A"/>
    <property type="match status" value="1"/>
</dbReference>
<accession>A0ABU5I076</accession>
<comment type="similarity">
    <text evidence="2 8 9">Belongs to the dihydrofolate reductase family.</text>
</comment>
<dbReference type="PRINTS" id="PR00070">
    <property type="entry name" value="DHFR"/>
</dbReference>
<comment type="function">
    <text evidence="7 8">Key enzyme in folate metabolism. Catalyzes an essential reaction for de novo glycine and purine synthesis, and for DNA precursor synthesis.</text>
</comment>
<gene>
    <name evidence="11" type="ORF">U0C82_05510</name>
</gene>
<reference evidence="11 12" key="1">
    <citation type="submission" date="2023-12" db="EMBL/GenBank/DDBJ databases">
        <title>Description of Novel Strain Fulvimarina sp. 2208YS6-2-32 isolated from Uroteuthis (Photololigo) edulis.</title>
        <authorList>
            <person name="Park J.-S."/>
        </authorList>
    </citation>
    <scope>NUCLEOTIDE SEQUENCE [LARGE SCALE GENOMIC DNA]</scope>
    <source>
        <strain evidence="11 12">2208YS6-2-32</strain>
    </source>
</reference>
<dbReference type="PIRSF" id="PIRSF000194">
    <property type="entry name" value="DHFR"/>
    <property type="match status" value="1"/>
</dbReference>
<evidence type="ECO:0000256" key="7">
    <source>
        <dbReference type="ARBA" id="ARBA00025067"/>
    </source>
</evidence>
<evidence type="ECO:0000256" key="6">
    <source>
        <dbReference type="ARBA" id="ARBA00023002"/>
    </source>
</evidence>
<dbReference type="InterPro" id="IPR024072">
    <property type="entry name" value="DHFR-like_dom_sf"/>
</dbReference>
<dbReference type="InterPro" id="IPR017925">
    <property type="entry name" value="DHFR_CS"/>
</dbReference>
<dbReference type="PROSITE" id="PS51330">
    <property type="entry name" value="DHFR_2"/>
    <property type="match status" value="1"/>
</dbReference>